<evidence type="ECO:0000313" key="2">
    <source>
        <dbReference type="EMBL" id="KAK6991885.1"/>
    </source>
</evidence>
<reference evidence="2 3" key="1">
    <citation type="journal article" date="2024" name="J Genomics">
        <title>Draft genome sequencing and assembly of Favolaschia claudopus CIRM-BRFM 2984 isolated from oak limbs.</title>
        <authorList>
            <person name="Navarro D."/>
            <person name="Drula E."/>
            <person name="Chaduli D."/>
            <person name="Cazenave R."/>
            <person name="Ahrendt S."/>
            <person name="Wang J."/>
            <person name="Lipzen A."/>
            <person name="Daum C."/>
            <person name="Barry K."/>
            <person name="Grigoriev I.V."/>
            <person name="Favel A."/>
            <person name="Rosso M.N."/>
            <person name="Martin F."/>
        </authorList>
    </citation>
    <scope>NUCLEOTIDE SEQUENCE [LARGE SCALE GENOMIC DNA]</scope>
    <source>
        <strain evidence="2 3">CIRM-BRFM 2984</strain>
    </source>
</reference>
<dbReference type="Proteomes" id="UP001362999">
    <property type="component" value="Unassembled WGS sequence"/>
</dbReference>
<dbReference type="AlphaFoldDB" id="A0AAV9ZT33"/>
<dbReference type="EMBL" id="JAWWNJ010000115">
    <property type="protein sequence ID" value="KAK6991885.1"/>
    <property type="molecule type" value="Genomic_DNA"/>
</dbReference>
<accession>A0AAV9ZT33</accession>
<comment type="caution">
    <text evidence="2">The sequence shown here is derived from an EMBL/GenBank/DDBJ whole genome shotgun (WGS) entry which is preliminary data.</text>
</comment>
<feature type="region of interest" description="Disordered" evidence="1">
    <location>
        <begin position="228"/>
        <end position="264"/>
    </location>
</feature>
<evidence type="ECO:0000313" key="3">
    <source>
        <dbReference type="Proteomes" id="UP001362999"/>
    </source>
</evidence>
<evidence type="ECO:0000256" key="1">
    <source>
        <dbReference type="SAM" id="MobiDB-lite"/>
    </source>
</evidence>
<gene>
    <name evidence="2" type="ORF">R3P38DRAFT_2803575</name>
</gene>
<protein>
    <submittedName>
        <fullName evidence="2">Uncharacterized protein</fullName>
    </submittedName>
</protein>
<proteinExistence type="predicted"/>
<feature type="compositionally biased region" description="Basic and acidic residues" evidence="1">
    <location>
        <begin position="228"/>
        <end position="249"/>
    </location>
</feature>
<organism evidence="2 3">
    <name type="scientific">Favolaschia claudopus</name>
    <dbReference type="NCBI Taxonomy" id="2862362"/>
    <lineage>
        <taxon>Eukaryota</taxon>
        <taxon>Fungi</taxon>
        <taxon>Dikarya</taxon>
        <taxon>Basidiomycota</taxon>
        <taxon>Agaricomycotina</taxon>
        <taxon>Agaricomycetes</taxon>
        <taxon>Agaricomycetidae</taxon>
        <taxon>Agaricales</taxon>
        <taxon>Marasmiineae</taxon>
        <taxon>Mycenaceae</taxon>
        <taxon>Favolaschia</taxon>
    </lineage>
</organism>
<sequence>MHNTTVTTPAGFYFPPRHHSPLPGASTHYLPVVPVPRLFSFPFGFAQRWSDTELTLFVPAAAATLVQCRDDFVYGVGVGGDGGCSAQGGGRKWSRVEGRFKRCETTERKQGWVCTRRNGGSWGAQSGGGRGLESNRLECEALGKVGVREASMIPMSEGLRSAAALSAVEWSVRASLRRVSKRESRLGCRGRDFGHTEVGEDGREKGVRWTFSVVVILEGACELVNAQRSDENEALREKENGYAPKDPDAAWRSPSGSFIGADKQ</sequence>
<name>A0AAV9ZT33_9AGAR</name>
<keyword evidence="3" id="KW-1185">Reference proteome</keyword>